<feature type="transmembrane region" description="Helical" evidence="10">
    <location>
        <begin position="936"/>
        <end position="956"/>
    </location>
</feature>
<feature type="transmembrane region" description="Helical" evidence="10">
    <location>
        <begin position="895"/>
        <end position="916"/>
    </location>
</feature>
<proteinExistence type="inferred from homology"/>
<sequence>MSRGGVAEEEEEEEGPTTAALSEATAGAAAGGRDGRGDSIHRFRQEEEMAEATTGRTGRGRVRGGDLLHSDPAPAVDRTVGSDPGEPTVLENDEERCREQRMDSDSAFSIGKRLKIVSSFFKELWALWPTKTKTVSAEAADERSTEQRTDSASGSPIGKSVSSVFKELWRRDLSIRRNLICPATSERRSARETRIDWLDPIRKSVVLSLMRKLWARVLSITERVSRPLRDNVSFFRLHVAYFVSLILVGSLLLWAIPVRRQNMLPVPKRRMDFIDAVFFAASAACVTGLITLDMSVFRTGQLVVLMLLSALGGGVFTSLGPVLVRRHYFRLKLRETEEMEKAANAGQRSEQHQQRLKQEDRQTDTHGNDGEQAHMGDPARSSCSSGGVSQAGGGGGGGEAGRDSTLTVDETQAEDVGEKVVVVIAGAAGAPEASTGGGGGGGGGGGAAAGGGKVHKEDTMTVRDDRQASFQRRGRRRGGEESSTEADWDGGGMRGGGQHQRFPSLTWSAGAAYKPVPREMVGDARDKWRVVPTGSGEGAGGGGGRSGVSGSGGRPVVTPSGGRARDRENTRDSLGLPLSSAREDLDNDDDDNTEFYLVDYHKIRSVEYLALAELSKLVPLYYGVCIFVGSIIMTMVLATSPTDKAIVERTGANLYFFSLFHSFMAFCNAGLSINPANFLPFYKSMGVLVVAATLILLGNTLYAPTMRGIILLLHRFSKKKKRVYEYLLDHPRKCFTHLFPGPQTKWLLIAVIGINAVQSVSFYVLDWESKGFAEMSTFDKLANGLFQSISTRHAGFQTVVIPLLNPAMVVLYTGFMYAAVYPVFLARQQSRAPQEAYHDADIGIPIVDWESELVANSVKWQAAGLLGQDAFLLFVATFLICVIEAWKIRTDVNFAIMNIIFEVVSAFGNVGVTTGICFPVDGNDLQSGCNSSSPNYSLSGAFHPLSKAIIVFVMLLGRHRGLPHNIDSAIRIPKKALFRRQTATLPADLTDSITFLTSVHRELTSLRFLPQVGENLRAKEREEMAALNARRVSLRELAEEIRRETLRRRVVAQATEGEGGGGVEGKGDEQ</sequence>
<dbReference type="InterPro" id="IPR051143">
    <property type="entry name" value="TrkH_K-transport"/>
</dbReference>
<dbReference type="OMA" id="RANTKHR"/>
<reference evidence="11 12" key="1">
    <citation type="journal article" date="2018" name="Cell">
        <title>The Chara Genome: Secondary Complexity and Implications for Plant Terrestrialization.</title>
        <authorList>
            <person name="Nishiyama T."/>
            <person name="Sakayama H."/>
            <person name="Vries J.D."/>
            <person name="Buschmann H."/>
            <person name="Saint-Marcoux D."/>
            <person name="Ullrich K.K."/>
            <person name="Haas F.B."/>
            <person name="Vanderstraeten L."/>
            <person name="Becker D."/>
            <person name="Lang D."/>
            <person name="Vosolsobe S."/>
            <person name="Rombauts S."/>
            <person name="Wilhelmsson P.K.I."/>
            <person name="Janitza P."/>
            <person name="Kern R."/>
            <person name="Heyl A."/>
            <person name="Rumpler F."/>
            <person name="Villalobos L.I.A.C."/>
            <person name="Clay J.M."/>
            <person name="Skokan R."/>
            <person name="Toyoda A."/>
            <person name="Suzuki Y."/>
            <person name="Kagoshima H."/>
            <person name="Schijlen E."/>
            <person name="Tajeshwar N."/>
            <person name="Catarino B."/>
            <person name="Hetherington A.J."/>
            <person name="Saltykova A."/>
            <person name="Bonnot C."/>
            <person name="Breuninger H."/>
            <person name="Symeonidi A."/>
            <person name="Radhakrishnan G.V."/>
            <person name="Van Nieuwerburgh F."/>
            <person name="Deforce D."/>
            <person name="Chang C."/>
            <person name="Karol K.G."/>
            <person name="Hedrich R."/>
            <person name="Ulvskov P."/>
            <person name="Glockner G."/>
            <person name="Delwiche C.F."/>
            <person name="Petrasek J."/>
            <person name="Van de Peer Y."/>
            <person name="Friml J."/>
            <person name="Beilby M."/>
            <person name="Dolan L."/>
            <person name="Kohara Y."/>
            <person name="Sugano S."/>
            <person name="Fujiyama A."/>
            <person name="Delaux P.-M."/>
            <person name="Quint M."/>
            <person name="TheiBen G."/>
            <person name="Hagemann M."/>
            <person name="Harholt J."/>
            <person name="Dunand C."/>
            <person name="Zachgo S."/>
            <person name="Langdale J."/>
            <person name="Maumus F."/>
            <person name="Straeten D.V.D."/>
            <person name="Gould S.B."/>
            <person name="Rensing S.A."/>
        </authorList>
    </citation>
    <scope>NUCLEOTIDE SEQUENCE [LARGE SCALE GENOMIC DNA]</scope>
    <source>
        <strain evidence="11 12">S276</strain>
    </source>
</reference>
<dbReference type="GO" id="GO:0030001">
    <property type="term" value="P:metal ion transport"/>
    <property type="evidence" value="ECO:0007669"/>
    <property type="project" value="UniProtKB-ARBA"/>
</dbReference>
<dbReference type="GO" id="GO:0005886">
    <property type="term" value="C:plasma membrane"/>
    <property type="evidence" value="ECO:0007669"/>
    <property type="project" value="TreeGrafter"/>
</dbReference>
<keyword evidence="7 10" id="KW-0472">Membrane</keyword>
<dbReference type="PANTHER" id="PTHR31064:SF30">
    <property type="entry name" value="HIGH-AFFINITY POTASSIUM TRANSPORT PROTEIN-RELATED"/>
    <property type="match status" value="1"/>
</dbReference>
<feature type="transmembrane region" description="Helical" evidence="10">
    <location>
        <begin position="746"/>
        <end position="765"/>
    </location>
</feature>
<dbReference type="Gramene" id="GBG76861">
    <property type="protein sequence ID" value="GBG76861"/>
    <property type="gene ID" value="CBR_g23076"/>
</dbReference>
<feature type="compositionally biased region" description="Basic and acidic residues" evidence="9">
    <location>
        <begin position="33"/>
        <end position="47"/>
    </location>
</feature>
<comment type="similarity">
    <text evidence="2">Belongs to the TrkH potassium transport family. HKT (TC 2.A.38.3) subfamily.</text>
</comment>
<protein>
    <recommendedName>
        <fullName evidence="13">Potassium transporter</fullName>
    </recommendedName>
</protein>
<organism evidence="11 12">
    <name type="scientific">Chara braunii</name>
    <name type="common">Braun's stonewort</name>
    <dbReference type="NCBI Taxonomy" id="69332"/>
    <lineage>
        <taxon>Eukaryota</taxon>
        <taxon>Viridiplantae</taxon>
        <taxon>Streptophyta</taxon>
        <taxon>Charophyceae</taxon>
        <taxon>Charales</taxon>
        <taxon>Characeae</taxon>
        <taxon>Chara</taxon>
    </lineage>
</organism>
<evidence type="ECO:0000256" key="3">
    <source>
        <dbReference type="ARBA" id="ARBA00022448"/>
    </source>
</evidence>
<feature type="region of interest" description="Disordered" evidence="9">
    <location>
        <begin position="430"/>
        <end position="502"/>
    </location>
</feature>
<feature type="region of interest" description="Disordered" evidence="9">
    <location>
        <begin position="136"/>
        <end position="158"/>
    </location>
</feature>
<feature type="compositionally biased region" description="Basic and acidic residues" evidence="9">
    <location>
        <begin position="454"/>
        <end position="467"/>
    </location>
</feature>
<evidence type="ECO:0000256" key="2">
    <source>
        <dbReference type="ARBA" id="ARBA00010864"/>
    </source>
</evidence>
<dbReference type="Proteomes" id="UP000265515">
    <property type="component" value="Unassembled WGS sequence"/>
</dbReference>
<comment type="caution">
    <text evidence="11">The sequence shown here is derived from an EMBL/GenBank/DDBJ whole genome shotgun (WGS) entry which is preliminary data.</text>
</comment>
<comment type="subcellular location">
    <subcellularLocation>
        <location evidence="1">Membrane</location>
        <topology evidence="1">Multi-pass membrane protein</topology>
    </subcellularLocation>
</comment>
<name>A0A388L3I0_CHABU</name>
<evidence type="ECO:0000256" key="1">
    <source>
        <dbReference type="ARBA" id="ARBA00004141"/>
    </source>
</evidence>
<dbReference type="AlphaFoldDB" id="A0A388L3I0"/>
<feature type="transmembrane region" description="Helical" evidence="10">
    <location>
        <begin position="860"/>
        <end position="883"/>
    </location>
</feature>
<feature type="compositionally biased region" description="Low complexity" evidence="9">
    <location>
        <begin position="18"/>
        <end position="28"/>
    </location>
</feature>
<dbReference type="OrthoDB" id="9999863at2759"/>
<feature type="transmembrane region" description="Helical" evidence="10">
    <location>
        <begin position="620"/>
        <end position="640"/>
    </location>
</feature>
<evidence type="ECO:0000256" key="6">
    <source>
        <dbReference type="ARBA" id="ARBA00023065"/>
    </source>
</evidence>
<keyword evidence="8" id="KW-0175">Coiled coil</keyword>
<dbReference type="PANTHER" id="PTHR31064">
    <property type="entry name" value="POTASSIUM TRANSPORT PROTEIN DDB_G0292412-RELATED"/>
    <property type="match status" value="1"/>
</dbReference>
<feature type="compositionally biased region" description="Basic and acidic residues" evidence="9">
    <location>
        <begin position="140"/>
        <end position="149"/>
    </location>
</feature>
<evidence type="ECO:0000256" key="10">
    <source>
        <dbReference type="SAM" id="Phobius"/>
    </source>
</evidence>
<feature type="transmembrane region" description="Helical" evidence="10">
    <location>
        <begin position="685"/>
        <end position="703"/>
    </location>
</feature>
<evidence type="ECO:0000256" key="8">
    <source>
        <dbReference type="SAM" id="Coils"/>
    </source>
</evidence>
<evidence type="ECO:0000256" key="5">
    <source>
        <dbReference type="ARBA" id="ARBA00022989"/>
    </source>
</evidence>
<gene>
    <name evidence="11" type="primary">HKT1.2</name>
    <name evidence="11" type="ORF">CBR_g23076</name>
</gene>
<feature type="compositionally biased region" description="Basic and acidic residues" evidence="9">
    <location>
        <begin position="349"/>
        <end position="374"/>
    </location>
</feature>
<feature type="transmembrane region" description="Helical" evidence="10">
    <location>
        <begin position="799"/>
        <end position="820"/>
    </location>
</feature>
<evidence type="ECO:0000313" key="12">
    <source>
        <dbReference type="Proteomes" id="UP000265515"/>
    </source>
</evidence>
<keyword evidence="6" id="KW-0406">Ion transport</keyword>
<dbReference type="InterPro" id="IPR003445">
    <property type="entry name" value="Cat_transpt"/>
</dbReference>
<feature type="compositionally biased region" description="Gly residues" evidence="9">
    <location>
        <begin position="489"/>
        <end position="498"/>
    </location>
</feature>
<dbReference type="EMBL" id="BFEA01000254">
    <property type="protein sequence ID" value="GBG76861.1"/>
    <property type="molecule type" value="Genomic_DNA"/>
</dbReference>
<feature type="transmembrane region" description="Helical" evidence="10">
    <location>
        <begin position="303"/>
        <end position="324"/>
    </location>
</feature>
<feature type="coiled-coil region" evidence="8">
    <location>
        <begin position="1017"/>
        <end position="1044"/>
    </location>
</feature>
<feature type="transmembrane region" description="Helical" evidence="10">
    <location>
        <begin position="235"/>
        <end position="256"/>
    </location>
</feature>
<keyword evidence="5 10" id="KW-1133">Transmembrane helix</keyword>
<evidence type="ECO:0000313" key="11">
    <source>
        <dbReference type="EMBL" id="GBG76861.1"/>
    </source>
</evidence>
<feature type="region of interest" description="Disordered" evidence="9">
    <location>
        <begin position="529"/>
        <end position="587"/>
    </location>
</feature>
<evidence type="ECO:0000256" key="9">
    <source>
        <dbReference type="SAM" id="MobiDB-lite"/>
    </source>
</evidence>
<evidence type="ECO:0000256" key="7">
    <source>
        <dbReference type="ARBA" id="ARBA00023136"/>
    </source>
</evidence>
<feature type="region of interest" description="Disordered" evidence="9">
    <location>
        <begin position="1"/>
        <end position="103"/>
    </location>
</feature>
<feature type="compositionally biased region" description="Gly residues" evidence="9">
    <location>
        <begin position="435"/>
        <end position="452"/>
    </location>
</feature>
<keyword evidence="3" id="KW-0813">Transport</keyword>
<feature type="compositionally biased region" description="Gly residues" evidence="9">
    <location>
        <begin position="535"/>
        <end position="553"/>
    </location>
</feature>
<feature type="compositionally biased region" description="Gly residues" evidence="9">
    <location>
        <begin position="389"/>
        <end position="399"/>
    </location>
</feature>
<dbReference type="STRING" id="69332.A0A388L3I0"/>
<feature type="transmembrane region" description="Helical" evidence="10">
    <location>
        <begin position="652"/>
        <end position="673"/>
    </location>
</feature>
<keyword evidence="4 10" id="KW-0812">Transmembrane</keyword>
<feature type="region of interest" description="Disordered" evidence="9">
    <location>
        <begin position="340"/>
        <end position="414"/>
    </location>
</feature>
<evidence type="ECO:0008006" key="13">
    <source>
        <dbReference type="Google" id="ProtNLM"/>
    </source>
</evidence>
<accession>A0A388L3I0</accession>
<keyword evidence="12" id="KW-1185">Reference proteome</keyword>
<evidence type="ECO:0000256" key="4">
    <source>
        <dbReference type="ARBA" id="ARBA00022692"/>
    </source>
</evidence>
<dbReference type="GO" id="GO:0008324">
    <property type="term" value="F:monoatomic cation transmembrane transporter activity"/>
    <property type="evidence" value="ECO:0007669"/>
    <property type="project" value="InterPro"/>
</dbReference>
<feature type="transmembrane region" description="Helical" evidence="10">
    <location>
        <begin position="276"/>
        <end position="297"/>
    </location>
</feature>
<dbReference type="Pfam" id="PF02386">
    <property type="entry name" value="TrkH"/>
    <property type="match status" value="1"/>
</dbReference>